<accession>A0A7X0DNM8</accession>
<dbReference type="Proteomes" id="UP000544872">
    <property type="component" value="Unassembled WGS sequence"/>
</dbReference>
<keyword evidence="3 6" id="KW-0560">Oxidoreductase</keyword>
<dbReference type="GO" id="GO:0008726">
    <property type="term" value="F:alkanesulfonate monooxygenase activity"/>
    <property type="evidence" value="ECO:0007669"/>
    <property type="project" value="UniProtKB-EC"/>
</dbReference>
<dbReference type="EC" id="1.14.14.5" evidence="6"/>
<dbReference type="SUPFAM" id="SSF51679">
    <property type="entry name" value="Bacterial luciferase-like"/>
    <property type="match status" value="1"/>
</dbReference>
<evidence type="ECO:0000256" key="4">
    <source>
        <dbReference type="ARBA" id="ARBA00023033"/>
    </source>
</evidence>
<keyword evidence="7" id="KW-1185">Reference proteome</keyword>
<evidence type="ECO:0000313" key="7">
    <source>
        <dbReference type="Proteomes" id="UP000544872"/>
    </source>
</evidence>
<dbReference type="GO" id="GO:0046306">
    <property type="term" value="P:alkanesulfonate catabolic process"/>
    <property type="evidence" value="ECO:0007669"/>
    <property type="project" value="TreeGrafter"/>
</dbReference>
<dbReference type="PANTHER" id="PTHR42847:SF4">
    <property type="entry name" value="ALKANESULFONATE MONOOXYGENASE-RELATED"/>
    <property type="match status" value="1"/>
</dbReference>
<evidence type="ECO:0000256" key="2">
    <source>
        <dbReference type="ARBA" id="ARBA00022643"/>
    </source>
</evidence>
<dbReference type="InterPro" id="IPR050172">
    <property type="entry name" value="SsuD_RutA_monooxygenase"/>
</dbReference>
<dbReference type="AlphaFoldDB" id="A0A7X0DNM8"/>
<evidence type="ECO:0000313" key="6">
    <source>
        <dbReference type="EMBL" id="MBB6212145.1"/>
    </source>
</evidence>
<comment type="caution">
    <text evidence="6">The sequence shown here is derived from an EMBL/GenBank/DDBJ whole genome shotgun (WGS) entry which is preliminary data.</text>
</comment>
<evidence type="ECO:0000256" key="3">
    <source>
        <dbReference type="ARBA" id="ARBA00023002"/>
    </source>
</evidence>
<feature type="domain" description="Luciferase-like" evidence="5">
    <location>
        <begin position="18"/>
        <end position="302"/>
    </location>
</feature>
<reference evidence="6 7" key="1">
    <citation type="submission" date="2020-08" db="EMBL/GenBank/DDBJ databases">
        <title>Genomic Encyclopedia of Type Strains, Phase IV (KMG-IV): sequencing the most valuable type-strain genomes for metagenomic binning, comparative biology and taxonomic classification.</title>
        <authorList>
            <person name="Goeker M."/>
        </authorList>
    </citation>
    <scope>NUCLEOTIDE SEQUENCE [LARGE SCALE GENOMIC DNA]</scope>
    <source>
        <strain evidence="6 7">DSM 11590</strain>
    </source>
</reference>
<protein>
    <submittedName>
        <fullName evidence="6">Alkanesulfonate monooxygenase</fullName>
        <ecNumber evidence="6">1.14.14.5</ecNumber>
    </submittedName>
</protein>
<dbReference type="Pfam" id="PF00296">
    <property type="entry name" value="Bac_luciferase"/>
    <property type="match status" value="1"/>
</dbReference>
<keyword evidence="2" id="KW-0288">FMN</keyword>
<name>A0A7X0DNM8_NOVIT</name>
<keyword evidence="4 6" id="KW-0503">Monooxygenase</keyword>
<dbReference type="RefSeq" id="WP_184265571.1">
    <property type="nucleotide sequence ID" value="NZ_JACIIX010000017.1"/>
</dbReference>
<dbReference type="InterPro" id="IPR011251">
    <property type="entry name" value="Luciferase-like_dom"/>
</dbReference>
<sequence length="338" mass="37451">MPLIWNNRQIAFHTINTRTSDPAAYWQDFRTLVRMSDGAGFDGMLCFSANETMIDPWLAAHYLLQNSRALTPIVALNPVYMHPFTAAKMVSSFAYMYGRRTILNLIAGASLRDREVLHDPLDHDALYARLKEYVQVMQSLLTDARMTDFHGDYYHLSQAVLSPALPPALHPAFLVSGHSAVAGETADLVQAMRLRMLAPDLADGLPTAPPGGIGVHLGMVSRTTEAAAWAAARARFPADPEREGLLDFMMESSDSVWKKKMYEATLAKGTHPEYWLEPFRQLRADCPWLVGSRQRIADILIGHIERGVDAIILDLPPDPAEFAEVAACLALVREAVPA</sequence>
<dbReference type="InterPro" id="IPR036661">
    <property type="entry name" value="Luciferase-like_sf"/>
</dbReference>
<proteinExistence type="predicted"/>
<keyword evidence="1" id="KW-0285">Flavoprotein</keyword>
<organism evidence="6 7">
    <name type="scientific">Novispirillum itersonii</name>
    <name type="common">Aquaspirillum itersonii</name>
    <dbReference type="NCBI Taxonomy" id="189"/>
    <lineage>
        <taxon>Bacteria</taxon>
        <taxon>Pseudomonadati</taxon>
        <taxon>Pseudomonadota</taxon>
        <taxon>Alphaproteobacteria</taxon>
        <taxon>Rhodospirillales</taxon>
        <taxon>Novispirillaceae</taxon>
        <taxon>Novispirillum</taxon>
    </lineage>
</organism>
<gene>
    <name evidence="6" type="ORF">FHS48_003593</name>
</gene>
<evidence type="ECO:0000256" key="1">
    <source>
        <dbReference type="ARBA" id="ARBA00022630"/>
    </source>
</evidence>
<evidence type="ECO:0000259" key="5">
    <source>
        <dbReference type="Pfam" id="PF00296"/>
    </source>
</evidence>
<dbReference type="EMBL" id="JACIIX010000017">
    <property type="protein sequence ID" value="MBB6212145.1"/>
    <property type="molecule type" value="Genomic_DNA"/>
</dbReference>
<dbReference type="PANTHER" id="PTHR42847">
    <property type="entry name" value="ALKANESULFONATE MONOOXYGENASE"/>
    <property type="match status" value="1"/>
</dbReference>
<dbReference type="Gene3D" id="3.20.20.30">
    <property type="entry name" value="Luciferase-like domain"/>
    <property type="match status" value="1"/>
</dbReference>